<name>A0ABY6PLJ3_9ACTN</name>
<dbReference type="Pfam" id="PF13466">
    <property type="entry name" value="STAS_2"/>
    <property type="match status" value="1"/>
</dbReference>
<organism evidence="2 3">
    <name type="scientific">Streptomyces drozdowiczii</name>
    <dbReference type="NCBI Taxonomy" id="202862"/>
    <lineage>
        <taxon>Bacteria</taxon>
        <taxon>Bacillati</taxon>
        <taxon>Actinomycetota</taxon>
        <taxon>Actinomycetes</taxon>
        <taxon>Kitasatosporales</taxon>
        <taxon>Streptomycetaceae</taxon>
        <taxon>Streptomyces</taxon>
    </lineage>
</organism>
<dbReference type="Proteomes" id="UP001164963">
    <property type="component" value="Chromosome"/>
</dbReference>
<dbReference type="RefSeq" id="WP_265538472.1">
    <property type="nucleotide sequence ID" value="NZ_CP098740.1"/>
</dbReference>
<gene>
    <name evidence="2" type="ORF">NEH16_00810</name>
</gene>
<protein>
    <submittedName>
        <fullName evidence="2">STAS domain-containing protein</fullName>
    </submittedName>
</protein>
<dbReference type="Gene3D" id="3.30.750.24">
    <property type="entry name" value="STAS domain"/>
    <property type="match status" value="1"/>
</dbReference>
<evidence type="ECO:0000313" key="3">
    <source>
        <dbReference type="Proteomes" id="UP001164963"/>
    </source>
</evidence>
<dbReference type="EMBL" id="CP098740">
    <property type="protein sequence ID" value="UZK52844.1"/>
    <property type="molecule type" value="Genomic_DNA"/>
</dbReference>
<evidence type="ECO:0000259" key="1">
    <source>
        <dbReference type="PROSITE" id="PS50801"/>
    </source>
</evidence>
<dbReference type="PROSITE" id="PS50801">
    <property type="entry name" value="STAS"/>
    <property type="match status" value="1"/>
</dbReference>
<reference evidence="2" key="1">
    <citation type="journal article" date="2022" name="Front. Microbiol.">
        <title>Mirubactin C rescues the lethal effect of cell wall biosynthesis mutations in Bacillus subtilis.</title>
        <authorList>
            <person name="Kepplinger B."/>
            <person name="Wen X."/>
            <person name="Tyler A.R."/>
            <person name="Kim B.Y."/>
            <person name="Brown J."/>
            <person name="Banks P."/>
            <person name="Dashti Y."/>
            <person name="Mackenzie E.S."/>
            <person name="Wills C."/>
            <person name="Kawai Y."/>
            <person name="Waldron K.J."/>
            <person name="Allenby N.E.E."/>
            <person name="Wu L.J."/>
            <person name="Hall M.J."/>
            <person name="Errington J."/>
        </authorList>
    </citation>
    <scope>NUCLEOTIDE SEQUENCE</scope>
    <source>
        <strain evidence="2">MDA8-470</strain>
    </source>
</reference>
<sequence length="122" mass="13099">MSVPSLSLTVETGEGTTRLRLAGVLDYDTSDAFGIRATACVDADPRPAELRLDCAKLRLCDSMGLAVLLMIHRRTAARGITLVLDDPPASMERMLRITGTRHLFAPGAGESRGPDELSETTD</sequence>
<dbReference type="InterPro" id="IPR036513">
    <property type="entry name" value="STAS_dom_sf"/>
</dbReference>
<accession>A0ABY6PLJ3</accession>
<evidence type="ECO:0000313" key="2">
    <source>
        <dbReference type="EMBL" id="UZK52844.1"/>
    </source>
</evidence>
<dbReference type="InterPro" id="IPR002645">
    <property type="entry name" value="STAS_dom"/>
</dbReference>
<feature type="domain" description="STAS" evidence="1">
    <location>
        <begin position="6"/>
        <end position="122"/>
    </location>
</feature>
<dbReference type="SUPFAM" id="SSF52091">
    <property type="entry name" value="SpoIIaa-like"/>
    <property type="match status" value="1"/>
</dbReference>
<proteinExistence type="predicted"/>
<dbReference type="InterPro" id="IPR058548">
    <property type="entry name" value="MlaB-like_STAS"/>
</dbReference>
<dbReference type="CDD" id="cd07043">
    <property type="entry name" value="STAS_anti-anti-sigma_factors"/>
    <property type="match status" value="1"/>
</dbReference>
<keyword evidence="3" id="KW-1185">Reference proteome</keyword>